<feature type="region of interest" description="Disordered" evidence="1">
    <location>
        <begin position="101"/>
        <end position="150"/>
    </location>
</feature>
<evidence type="ECO:0000256" key="1">
    <source>
        <dbReference type="SAM" id="MobiDB-lite"/>
    </source>
</evidence>
<reference evidence="2 3" key="1">
    <citation type="submission" date="2014-04" db="EMBL/GenBank/DDBJ databases">
        <authorList>
            <consortium name="DOE Joint Genome Institute"/>
            <person name="Kuo A."/>
            <person name="Kohler A."/>
            <person name="Nagy L.G."/>
            <person name="Floudas D."/>
            <person name="Copeland A."/>
            <person name="Barry K.W."/>
            <person name="Cichocki N."/>
            <person name="Veneault-Fourrey C."/>
            <person name="LaButti K."/>
            <person name="Lindquist E.A."/>
            <person name="Lipzen A."/>
            <person name="Lundell T."/>
            <person name="Morin E."/>
            <person name="Murat C."/>
            <person name="Sun H."/>
            <person name="Tunlid A."/>
            <person name="Henrissat B."/>
            <person name="Grigoriev I.V."/>
            <person name="Hibbett D.S."/>
            <person name="Martin F."/>
            <person name="Nordberg H.P."/>
            <person name="Cantor M.N."/>
            <person name="Hua S.X."/>
        </authorList>
    </citation>
    <scope>NUCLEOTIDE SEQUENCE [LARGE SCALE GENOMIC DNA]</scope>
    <source>
        <strain evidence="2 3">LaAM-08-1</strain>
    </source>
</reference>
<evidence type="ECO:0000313" key="3">
    <source>
        <dbReference type="Proteomes" id="UP000054477"/>
    </source>
</evidence>
<dbReference type="EMBL" id="KN838572">
    <property type="protein sequence ID" value="KIK04168.1"/>
    <property type="molecule type" value="Genomic_DNA"/>
</dbReference>
<keyword evidence="3" id="KW-1185">Reference proteome</keyword>
<dbReference type="Proteomes" id="UP000054477">
    <property type="component" value="Unassembled WGS sequence"/>
</dbReference>
<protein>
    <submittedName>
        <fullName evidence="2">Unplaced genomic scaffold K443scaffold_37, whole genome shotgun sequence</fullName>
    </submittedName>
</protein>
<proteinExistence type="predicted"/>
<name>A0A0C9Y7Z8_9AGAR</name>
<dbReference type="AlphaFoldDB" id="A0A0C9Y7Z8"/>
<evidence type="ECO:0000313" key="2">
    <source>
        <dbReference type="EMBL" id="KIK04168.1"/>
    </source>
</evidence>
<sequence length="222" mass="25384">MIPPSCAGLRRGRSYDTHPDPRQFLQHTCSQSVARNTSFILFHCGNYDRFGVRHRETQTLCLSDLIDVKHCKDPAYGKLQVGLYSAAMQDAKERLTHVKEPTEVKAASKTRRLPDGMKQSTKRGNKRCRINANQPGKGDDESDDGSNREKTKWRTYDVACREPDNLRRPATSLAMTCRYPLSCSAISSRPFAFCSLFLLYLLYFMVDMAHLKEWWVDISLTP</sequence>
<organism evidence="2 3">
    <name type="scientific">Laccaria amethystina LaAM-08-1</name>
    <dbReference type="NCBI Taxonomy" id="1095629"/>
    <lineage>
        <taxon>Eukaryota</taxon>
        <taxon>Fungi</taxon>
        <taxon>Dikarya</taxon>
        <taxon>Basidiomycota</taxon>
        <taxon>Agaricomycotina</taxon>
        <taxon>Agaricomycetes</taxon>
        <taxon>Agaricomycetidae</taxon>
        <taxon>Agaricales</taxon>
        <taxon>Agaricineae</taxon>
        <taxon>Hydnangiaceae</taxon>
        <taxon>Laccaria</taxon>
    </lineage>
</organism>
<reference evidence="3" key="2">
    <citation type="submission" date="2015-01" db="EMBL/GenBank/DDBJ databases">
        <title>Evolutionary Origins and Diversification of the Mycorrhizal Mutualists.</title>
        <authorList>
            <consortium name="DOE Joint Genome Institute"/>
            <consortium name="Mycorrhizal Genomics Consortium"/>
            <person name="Kohler A."/>
            <person name="Kuo A."/>
            <person name="Nagy L.G."/>
            <person name="Floudas D."/>
            <person name="Copeland A."/>
            <person name="Barry K.W."/>
            <person name="Cichocki N."/>
            <person name="Veneault-Fourrey C."/>
            <person name="LaButti K."/>
            <person name="Lindquist E.A."/>
            <person name="Lipzen A."/>
            <person name="Lundell T."/>
            <person name="Morin E."/>
            <person name="Murat C."/>
            <person name="Riley R."/>
            <person name="Ohm R."/>
            <person name="Sun H."/>
            <person name="Tunlid A."/>
            <person name="Henrissat B."/>
            <person name="Grigoriev I.V."/>
            <person name="Hibbett D.S."/>
            <person name="Martin F."/>
        </authorList>
    </citation>
    <scope>NUCLEOTIDE SEQUENCE [LARGE SCALE GENOMIC DNA]</scope>
    <source>
        <strain evidence="3">LaAM-08-1</strain>
    </source>
</reference>
<accession>A0A0C9Y7Z8</accession>
<feature type="compositionally biased region" description="Basic residues" evidence="1">
    <location>
        <begin position="120"/>
        <end position="129"/>
    </location>
</feature>
<gene>
    <name evidence="2" type="ORF">K443DRAFT_431702</name>
</gene>
<dbReference type="HOGENOM" id="CLU_1245552_0_0_1"/>
<dbReference type="OrthoDB" id="3055171at2759"/>